<reference evidence="5 8" key="2">
    <citation type="submission" date="2020-12" db="EMBL/GenBank/DDBJ databases">
        <title>FDA dAtabase for Regulatory Grade micrObial Sequences (FDA-ARGOS): Supporting development and validation of Infectious Disease Dx tests.</title>
        <authorList>
            <person name="Sproer C."/>
            <person name="Gronow S."/>
            <person name="Severitt S."/>
            <person name="Schroder I."/>
            <person name="Tallon L."/>
            <person name="Sadzewicz L."/>
            <person name="Zhao X."/>
            <person name="Boylan J."/>
            <person name="Ott S."/>
            <person name="Bowen H."/>
            <person name="Vavikolanu K."/>
            <person name="Mehta A."/>
            <person name="Aluvathingal J."/>
            <person name="Nadendla S."/>
            <person name="Lowell S."/>
            <person name="Myers T."/>
            <person name="Yan Y."/>
            <person name="Sichtig H."/>
        </authorList>
    </citation>
    <scope>NUCLEOTIDE SEQUENCE [LARGE SCALE GENOMIC DNA]</scope>
    <source>
        <strain evidence="5 8">FDAARGOS_872</strain>
    </source>
</reference>
<dbReference type="RefSeq" id="WP_018575674.1">
    <property type="nucleotide sequence ID" value="NZ_CP065725.1"/>
</dbReference>
<evidence type="ECO:0000313" key="6">
    <source>
        <dbReference type="EMBL" id="SUA53683.1"/>
    </source>
</evidence>
<dbReference type="Gene3D" id="3.40.30.10">
    <property type="entry name" value="Glutaredoxin"/>
    <property type="match status" value="1"/>
</dbReference>
<gene>
    <name evidence="6" type="primary">ypmQ_2</name>
    <name evidence="5" type="ORF">I6G29_06070</name>
    <name evidence="6" type="ORF">NCTC11997_01270</name>
</gene>
<organism evidence="6 7">
    <name type="scientific">Oligella ureolytica</name>
    <dbReference type="NCBI Taxonomy" id="90244"/>
    <lineage>
        <taxon>Bacteria</taxon>
        <taxon>Pseudomonadati</taxon>
        <taxon>Pseudomonadota</taxon>
        <taxon>Betaproteobacteria</taxon>
        <taxon>Burkholderiales</taxon>
        <taxon>Alcaligenaceae</taxon>
        <taxon>Oligella</taxon>
    </lineage>
</organism>
<dbReference type="EMBL" id="CP065725">
    <property type="protein sequence ID" value="QPT41096.1"/>
    <property type="molecule type" value="Genomic_DNA"/>
</dbReference>
<feature type="disulfide bond" description="Redox-active" evidence="3">
    <location>
        <begin position="84"/>
        <end position="88"/>
    </location>
</feature>
<evidence type="ECO:0000256" key="4">
    <source>
        <dbReference type="SAM" id="SignalP"/>
    </source>
</evidence>
<dbReference type="Proteomes" id="UP000254603">
    <property type="component" value="Unassembled WGS sequence"/>
</dbReference>
<feature type="binding site" evidence="2">
    <location>
        <position position="173"/>
    </location>
    <ligand>
        <name>Cu cation</name>
        <dbReference type="ChEBI" id="CHEBI:23378"/>
    </ligand>
</feature>
<evidence type="ECO:0000256" key="2">
    <source>
        <dbReference type="PIRSR" id="PIRSR603782-1"/>
    </source>
</evidence>
<dbReference type="PANTHER" id="PTHR12151">
    <property type="entry name" value="ELECTRON TRANSPORT PROTIN SCO1/SENC FAMILY MEMBER"/>
    <property type="match status" value="1"/>
</dbReference>
<sequence length="210" mass="23660">MMRKLLSVGCLILLGLSSSFLVTSSAQGQLRNLFNLTTADFHGSDIRGTEFGRELVATDEGGEAFYFEDFKGKISLVFFGFTLCPDVCPTTLLQLSQLKTALTADEAEQLQVYLITVDPERDTPDRLTEYLSYFDPDFKALTGTQEQVAAMAKSFHVFYNKVPIAGEQYTMEHSAYVFVLDKEARSVLLFREGMPIEDMLSDLRKLQQFQ</sequence>
<dbReference type="InterPro" id="IPR036249">
    <property type="entry name" value="Thioredoxin-like_sf"/>
</dbReference>
<evidence type="ECO:0000313" key="8">
    <source>
        <dbReference type="Proteomes" id="UP000594903"/>
    </source>
</evidence>
<dbReference type="CDD" id="cd02968">
    <property type="entry name" value="SCO"/>
    <property type="match status" value="1"/>
</dbReference>
<dbReference type="Pfam" id="PF02630">
    <property type="entry name" value="SCO1-SenC"/>
    <property type="match status" value="1"/>
</dbReference>
<feature type="binding site" evidence="2">
    <location>
        <position position="84"/>
    </location>
    <ligand>
        <name>Cu cation</name>
        <dbReference type="ChEBI" id="CHEBI:23378"/>
    </ligand>
</feature>
<feature type="chain" id="PRO_5016796554" evidence="4">
    <location>
        <begin position="29"/>
        <end position="210"/>
    </location>
</feature>
<keyword evidence="2" id="KW-0186">Copper</keyword>
<evidence type="ECO:0000256" key="1">
    <source>
        <dbReference type="ARBA" id="ARBA00010996"/>
    </source>
</evidence>
<dbReference type="PANTHER" id="PTHR12151:SF25">
    <property type="entry name" value="LINALOOL DEHYDRATASE_ISOMERASE DOMAIN-CONTAINING PROTEIN"/>
    <property type="match status" value="1"/>
</dbReference>
<dbReference type="OrthoDB" id="9790194at2"/>
<accession>A0A378XGG6</accession>
<dbReference type="EMBL" id="UGSB01000001">
    <property type="protein sequence ID" value="SUA53683.1"/>
    <property type="molecule type" value="Genomic_DNA"/>
</dbReference>
<dbReference type="Proteomes" id="UP000594903">
    <property type="component" value="Chromosome"/>
</dbReference>
<dbReference type="FunFam" id="3.40.30.10:FF:000013">
    <property type="entry name" value="Blast:Protein SCO1 homolog, mitochondrial"/>
    <property type="match status" value="1"/>
</dbReference>
<protein>
    <submittedName>
        <fullName evidence="6">BsSco</fullName>
    </submittedName>
    <submittedName>
        <fullName evidence="5">SCO family protein</fullName>
    </submittedName>
</protein>
<keyword evidence="8" id="KW-1185">Reference proteome</keyword>
<evidence type="ECO:0000256" key="3">
    <source>
        <dbReference type="PIRSR" id="PIRSR603782-2"/>
    </source>
</evidence>
<name>A0A378XGG6_9BURK</name>
<proteinExistence type="inferred from homology"/>
<reference evidence="6 7" key="1">
    <citation type="submission" date="2018-06" db="EMBL/GenBank/DDBJ databases">
        <authorList>
            <consortium name="Pathogen Informatics"/>
            <person name="Doyle S."/>
        </authorList>
    </citation>
    <scope>NUCLEOTIDE SEQUENCE [LARGE SCALE GENOMIC DNA]</scope>
    <source>
        <strain evidence="6 7">NCTC11997</strain>
    </source>
</reference>
<feature type="signal peptide" evidence="4">
    <location>
        <begin position="1"/>
        <end position="28"/>
    </location>
</feature>
<keyword evidence="2" id="KW-0479">Metal-binding</keyword>
<evidence type="ECO:0000313" key="5">
    <source>
        <dbReference type="EMBL" id="QPT41096.1"/>
    </source>
</evidence>
<dbReference type="InterPro" id="IPR003782">
    <property type="entry name" value="SCO1/SenC"/>
</dbReference>
<keyword evidence="4" id="KW-0732">Signal</keyword>
<keyword evidence="3" id="KW-1015">Disulfide bond</keyword>
<evidence type="ECO:0000313" key="7">
    <source>
        <dbReference type="Proteomes" id="UP000254603"/>
    </source>
</evidence>
<feature type="binding site" evidence="2">
    <location>
        <position position="88"/>
    </location>
    <ligand>
        <name>Cu cation</name>
        <dbReference type="ChEBI" id="CHEBI:23378"/>
    </ligand>
</feature>
<comment type="similarity">
    <text evidence="1">Belongs to the SCO1/2 family.</text>
</comment>
<dbReference type="GO" id="GO:0046872">
    <property type="term" value="F:metal ion binding"/>
    <property type="evidence" value="ECO:0007669"/>
    <property type="project" value="UniProtKB-KW"/>
</dbReference>
<dbReference type="AlphaFoldDB" id="A0A378XGG6"/>
<dbReference type="SUPFAM" id="SSF52833">
    <property type="entry name" value="Thioredoxin-like"/>
    <property type="match status" value="1"/>
</dbReference>
<dbReference type="STRING" id="1122619.GCA_000373745_02493"/>